<gene>
    <name evidence="1" type="ORF">APLA_LOCUS14885</name>
</gene>
<dbReference type="Proteomes" id="UP000494106">
    <property type="component" value="Unassembled WGS sequence"/>
</dbReference>
<evidence type="ECO:0000313" key="1">
    <source>
        <dbReference type="EMBL" id="CAB3255374.1"/>
    </source>
</evidence>
<organism evidence="1 2">
    <name type="scientific">Arctia plantaginis</name>
    <name type="common">Wood tiger moth</name>
    <name type="synonym">Phalaena plantaginis</name>
    <dbReference type="NCBI Taxonomy" id="874455"/>
    <lineage>
        <taxon>Eukaryota</taxon>
        <taxon>Metazoa</taxon>
        <taxon>Ecdysozoa</taxon>
        <taxon>Arthropoda</taxon>
        <taxon>Hexapoda</taxon>
        <taxon>Insecta</taxon>
        <taxon>Pterygota</taxon>
        <taxon>Neoptera</taxon>
        <taxon>Endopterygota</taxon>
        <taxon>Lepidoptera</taxon>
        <taxon>Glossata</taxon>
        <taxon>Ditrysia</taxon>
        <taxon>Noctuoidea</taxon>
        <taxon>Erebidae</taxon>
        <taxon>Arctiinae</taxon>
        <taxon>Arctia</taxon>
    </lineage>
</organism>
<dbReference type="AlphaFoldDB" id="A0A8S1BAP9"/>
<dbReference type="OrthoDB" id="10627270at2759"/>
<sequence length="175" mass="19720">MPLYELQFERSPFPLYNLLIVASFQSCRTNYTSHICNTSSNSWVLMLCPPYIKTSEGRLSERRIFEIRGGRQFSRECSIRLRSFKFLIANPTPLGARSNAGFPDQKYVQSKRASRARYKSAAKFPAASQVCLANCGDVDIITGEFTESAVLRSGYLLLSLSNSVLTFHVAILILF</sequence>
<keyword evidence="2" id="KW-1185">Reference proteome</keyword>
<accession>A0A8S1BAP9</accession>
<comment type="caution">
    <text evidence="1">The sequence shown here is derived from an EMBL/GenBank/DDBJ whole genome shotgun (WGS) entry which is preliminary data.</text>
</comment>
<reference evidence="1 2" key="1">
    <citation type="submission" date="2020-04" db="EMBL/GenBank/DDBJ databases">
        <authorList>
            <person name="Wallbank WR R."/>
            <person name="Pardo Diaz C."/>
            <person name="Kozak K."/>
            <person name="Martin S."/>
            <person name="Jiggins C."/>
            <person name="Moest M."/>
            <person name="Warren A I."/>
            <person name="Byers J.R.P. K."/>
            <person name="Montejo-Kovacevich G."/>
            <person name="Yen C E."/>
        </authorList>
    </citation>
    <scope>NUCLEOTIDE SEQUENCE [LARGE SCALE GENOMIC DNA]</scope>
</reference>
<name>A0A8S1BAP9_ARCPL</name>
<evidence type="ECO:0000313" key="2">
    <source>
        <dbReference type="Proteomes" id="UP000494106"/>
    </source>
</evidence>
<dbReference type="EMBL" id="CADEBC010000574">
    <property type="protein sequence ID" value="CAB3255374.1"/>
    <property type="molecule type" value="Genomic_DNA"/>
</dbReference>
<proteinExistence type="predicted"/>
<protein>
    <submittedName>
        <fullName evidence="1">Uncharacterized protein</fullName>
    </submittedName>
</protein>